<dbReference type="Proteomes" id="UP000000697">
    <property type="component" value="Segment"/>
</dbReference>
<sequence>MDAAELVAWRRHRRYHRSAWVAPRQPVPHESKSQPTEVKR</sequence>
<organism evidence="1 2">
    <name type="scientific">Mycobacterium phage BigNuz</name>
    <dbReference type="NCBI Taxonomy" id="1074309"/>
    <lineage>
        <taxon>Viruses</taxon>
        <taxon>Duplodnaviria</taxon>
        <taxon>Heunggongvirae</taxon>
        <taxon>Uroviricota</taxon>
        <taxon>Caudoviricetes</taxon>
        <taxon>Pclasvirinae</taxon>
        <taxon>Bignuzvirus</taxon>
        <taxon>Bignuzvirus bignuz</taxon>
    </lineage>
</organism>
<gene>
    <name evidence="1" type="primary">56</name>
    <name evidence="1" type="ORF">PBI_BIGNUZ_56</name>
</gene>
<dbReference type="RefSeq" id="YP_009012305.1">
    <property type="nucleotide sequence ID" value="NC_023692.1"/>
</dbReference>
<protein>
    <submittedName>
        <fullName evidence="1">Uncharacterized protein</fullName>
    </submittedName>
</protein>
<dbReference type="EMBL" id="JN412591">
    <property type="protein sequence ID" value="AEL98245.1"/>
    <property type="molecule type" value="Genomic_DNA"/>
</dbReference>
<reference evidence="1 2" key="1">
    <citation type="journal article" date="2012" name="J. Virol.">
        <title>Complete Genome Sequences of 138 Mycobacteriophages.</title>
        <authorList>
            <consortium name="the Science Education Alliance Phage Hunters Advancing Genomics and Evolutionary Science Program"/>
            <consortium name="the KwaZulu-Natal Research Institute for Tuberculosis and HIV Mycobacterial Genetics Course Students"/>
            <consortium name="the Phage Hunters Integrating Research and Education Program"/>
            <person name="Hatfull G.F."/>
        </authorList>
    </citation>
    <scope>NUCLEOTIDE SEQUENCE [LARGE SCALE GENOMIC DNA]</scope>
</reference>
<keyword evidence="2" id="KW-1185">Reference proteome</keyword>
<evidence type="ECO:0000313" key="1">
    <source>
        <dbReference type="EMBL" id="AEL98245.1"/>
    </source>
</evidence>
<accession>G1JX71</accession>
<dbReference type="KEGG" id="vg:18559684"/>
<dbReference type="OrthoDB" id="27516at10239"/>
<proteinExistence type="predicted"/>
<dbReference type="GeneID" id="18559684"/>
<evidence type="ECO:0000313" key="2">
    <source>
        <dbReference type="Proteomes" id="UP000000697"/>
    </source>
</evidence>
<name>G1JX71_9CAUD</name>